<dbReference type="InterPro" id="IPR018321">
    <property type="entry name" value="Glucosamine6P_isomerase_CS"/>
</dbReference>
<evidence type="ECO:0000313" key="4">
    <source>
        <dbReference type="EMBL" id="KOR88559.1"/>
    </source>
</evidence>
<keyword evidence="2" id="KW-0119">Carbohydrate metabolism</keyword>
<dbReference type="EMBL" id="LIUT01000001">
    <property type="protein sequence ID" value="KOR88559.1"/>
    <property type="molecule type" value="Genomic_DNA"/>
</dbReference>
<gene>
    <name evidence="4" type="ORF">AM231_04925</name>
</gene>
<evidence type="ECO:0000256" key="1">
    <source>
        <dbReference type="ARBA" id="ARBA00022801"/>
    </source>
</evidence>
<name>A0A0M1P3C4_9BACL</name>
<dbReference type="PROSITE" id="PS01161">
    <property type="entry name" value="GLC_GALNAC_ISOMERASE"/>
    <property type="match status" value="1"/>
</dbReference>
<dbReference type="PATRIC" id="fig|1705565.3.peg.2873"/>
<feature type="domain" description="Glucosamine/galactosamine-6-phosphate isomerase" evidence="3">
    <location>
        <begin position="13"/>
        <end position="224"/>
    </location>
</feature>
<dbReference type="GO" id="GO:0019262">
    <property type="term" value="P:N-acetylneuraminate catabolic process"/>
    <property type="evidence" value="ECO:0007669"/>
    <property type="project" value="TreeGrafter"/>
</dbReference>
<sequence length="248" mass="27146">MKHIVETDETAFNRRSALEIAELIKQKADIRICFATGETTKGIYHELAELHRHEGLDFSQVTAFVLDEYEGASADNPASCLARLNDQLFDRVNIKKSNISAIASTSKDLHQISKEFEQHIGQAGGIDLMLLGIGTNGHIGFNEPGSPFHSTTRVVPIGEDTIHARAEMFGSREDVPKTGVTMGIKTIMNSRQIFLFAKGVNKAAMLEKALCGPITQDIPASVLQLHPALTVITDEEAASGLPYRPMNY</sequence>
<dbReference type="OrthoDB" id="9791139at2"/>
<keyword evidence="1" id="KW-0378">Hydrolase</keyword>
<protein>
    <recommendedName>
        <fullName evidence="3">Glucosamine/galactosamine-6-phosphate isomerase domain-containing protein</fullName>
    </recommendedName>
</protein>
<dbReference type="Pfam" id="PF01182">
    <property type="entry name" value="Glucosamine_iso"/>
    <property type="match status" value="1"/>
</dbReference>
<evidence type="ECO:0000313" key="5">
    <source>
        <dbReference type="Proteomes" id="UP000036932"/>
    </source>
</evidence>
<proteinExistence type="predicted"/>
<accession>A0A0M1P3C4</accession>
<dbReference type="RefSeq" id="WP_054401543.1">
    <property type="nucleotide sequence ID" value="NZ_LIUT01000001.1"/>
</dbReference>
<evidence type="ECO:0000259" key="3">
    <source>
        <dbReference type="Pfam" id="PF01182"/>
    </source>
</evidence>
<organism evidence="4 5">
    <name type="scientific">Paenibacillus solani</name>
    <dbReference type="NCBI Taxonomy" id="1705565"/>
    <lineage>
        <taxon>Bacteria</taxon>
        <taxon>Bacillati</taxon>
        <taxon>Bacillota</taxon>
        <taxon>Bacilli</taxon>
        <taxon>Bacillales</taxon>
        <taxon>Paenibacillaceae</taxon>
        <taxon>Paenibacillus</taxon>
    </lineage>
</organism>
<dbReference type="PANTHER" id="PTHR11280">
    <property type="entry name" value="GLUCOSAMINE-6-PHOSPHATE ISOMERASE"/>
    <property type="match status" value="1"/>
</dbReference>
<dbReference type="GO" id="GO:0042802">
    <property type="term" value="F:identical protein binding"/>
    <property type="evidence" value="ECO:0007669"/>
    <property type="project" value="TreeGrafter"/>
</dbReference>
<keyword evidence="5" id="KW-1185">Reference proteome</keyword>
<dbReference type="Gene3D" id="3.40.50.1360">
    <property type="match status" value="1"/>
</dbReference>
<dbReference type="GO" id="GO:0005737">
    <property type="term" value="C:cytoplasm"/>
    <property type="evidence" value="ECO:0007669"/>
    <property type="project" value="TreeGrafter"/>
</dbReference>
<dbReference type="SUPFAM" id="SSF100950">
    <property type="entry name" value="NagB/RpiA/CoA transferase-like"/>
    <property type="match status" value="1"/>
</dbReference>
<dbReference type="InterPro" id="IPR004547">
    <property type="entry name" value="Glucosamine6P_isomerase"/>
</dbReference>
<dbReference type="GO" id="GO:0006046">
    <property type="term" value="P:N-acetylglucosamine catabolic process"/>
    <property type="evidence" value="ECO:0007669"/>
    <property type="project" value="TreeGrafter"/>
</dbReference>
<dbReference type="GO" id="GO:0004342">
    <property type="term" value="F:glucosamine-6-phosphate deaminase activity"/>
    <property type="evidence" value="ECO:0007669"/>
    <property type="project" value="InterPro"/>
</dbReference>
<dbReference type="CDD" id="cd01399">
    <property type="entry name" value="GlcN6P_deaminase"/>
    <property type="match status" value="1"/>
</dbReference>
<comment type="caution">
    <text evidence="4">The sequence shown here is derived from an EMBL/GenBank/DDBJ whole genome shotgun (WGS) entry which is preliminary data.</text>
</comment>
<dbReference type="InterPro" id="IPR037171">
    <property type="entry name" value="NagB/RpiA_transferase-like"/>
</dbReference>
<dbReference type="Proteomes" id="UP000036932">
    <property type="component" value="Unassembled WGS sequence"/>
</dbReference>
<dbReference type="GO" id="GO:0006043">
    <property type="term" value="P:glucosamine catabolic process"/>
    <property type="evidence" value="ECO:0007669"/>
    <property type="project" value="TreeGrafter"/>
</dbReference>
<evidence type="ECO:0000256" key="2">
    <source>
        <dbReference type="ARBA" id="ARBA00023277"/>
    </source>
</evidence>
<dbReference type="InterPro" id="IPR006148">
    <property type="entry name" value="Glc/Gal-6P_isomerase"/>
</dbReference>
<dbReference type="PANTHER" id="PTHR11280:SF5">
    <property type="entry name" value="GLUCOSAMINE-6-PHOSPHATE ISOMERASE"/>
    <property type="match status" value="1"/>
</dbReference>
<dbReference type="GO" id="GO:0005975">
    <property type="term" value="P:carbohydrate metabolic process"/>
    <property type="evidence" value="ECO:0007669"/>
    <property type="project" value="InterPro"/>
</dbReference>
<reference evidence="5" key="1">
    <citation type="submission" date="2015-08" db="EMBL/GenBank/DDBJ databases">
        <title>Genome sequencing project for genomic taxonomy and phylogenomics of Bacillus-like bacteria.</title>
        <authorList>
            <person name="Liu B."/>
            <person name="Wang J."/>
            <person name="Zhu Y."/>
            <person name="Liu G."/>
            <person name="Chen Q."/>
            <person name="Chen Z."/>
            <person name="Lan J."/>
            <person name="Che J."/>
            <person name="Ge C."/>
            <person name="Shi H."/>
            <person name="Pan Z."/>
            <person name="Liu X."/>
        </authorList>
    </citation>
    <scope>NUCLEOTIDE SEQUENCE [LARGE SCALE GENOMIC DNA]</scope>
    <source>
        <strain evidence="5">FJAT-22460</strain>
    </source>
</reference>
<dbReference type="AlphaFoldDB" id="A0A0M1P3C4"/>